<dbReference type="Proteomes" id="UP001519460">
    <property type="component" value="Unassembled WGS sequence"/>
</dbReference>
<keyword evidence="2" id="KW-1185">Reference proteome</keyword>
<evidence type="ECO:0000313" key="1">
    <source>
        <dbReference type="EMBL" id="KAK7474743.1"/>
    </source>
</evidence>
<evidence type="ECO:0000313" key="2">
    <source>
        <dbReference type="Proteomes" id="UP001519460"/>
    </source>
</evidence>
<feature type="non-terminal residue" evidence="1">
    <location>
        <position position="1"/>
    </location>
</feature>
<dbReference type="EMBL" id="JACVVK020000427">
    <property type="protein sequence ID" value="KAK7474743.1"/>
    <property type="molecule type" value="Genomic_DNA"/>
</dbReference>
<feature type="non-terminal residue" evidence="1">
    <location>
        <position position="92"/>
    </location>
</feature>
<proteinExistence type="predicted"/>
<accession>A0ABD0JIF1</accession>
<gene>
    <name evidence="1" type="ORF">BaRGS_00034036</name>
</gene>
<protein>
    <submittedName>
        <fullName evidence="1">Uncharacterized protein</fullName>
    </submittedName>
</protein>
<organism evidence="1 2">
    <name type="scientific">Batillaria attramentaria</name>
    <dbReference type="NCBI Taxonomy" id="370345"/>
    <lineage>
        <taxon>Eukaryota</taxon>
        <taxon>Metazoa</taxon>
        <taxon>Spiralia</taxon>
        <taxon>Lophotrochozoa</taxon>
        <taxon>Mollusca</taxon>
        <taxon>Gastropoda</taxon>
        <taxon>Caenogastropoda</taxon>
        <taxon>Sorbeoconcha</taxon>
        <taxon>Cerithioidea</taxon>
        <taxon>Batillariidae</taxon>
        <taxon>Batillaria</taxon>
    </lineage>
</organism>
<name>A0ABD0JIF1_9CAEN</name>
<comment type="caution">
    <text evidence="1">The sequence shown here is derived from an EMBL/GenBank/DDBJ whole genome shotgun (WGS) entry which is preliminary data.</text>
</comment>
<dbReference type="AlphaFoldDB" id="A0ABD0JIF1"/>
<sequence>HFQVTHDENQLTGSQTSKPFPSVWQVCGTNFVGSLKDGSQSGNHHHFSIATSSVALMLVVFFKVEVVAVVVTEIMDVVVVDLGVGVGQVVVR</sequence>
<reference evidence="1 2" key="1">
    <citation type="journal article" date="2023" name="Sci. Data">
        <title>Genome assembly of the Korean intertidal mud-creeper Batillaria attramentaria.</title>
        <authorList>
            <person name="Patra A.K."/>
            <person name="Ho P.T."/>
            <person name="Jun S."/>
            <person name="Lee S.J."/>
            <person name="Kim Y."/>
            <person name="Won Y.J."/>
        </authorList>
    </citation>
    <scope>NUCLEOTIDE SEQUENCE [LARGE SCALE GENOMIC DNA]</scope>
    <source>
        <strain evidence="1">Wonlab-2016</strain>
    </source>
</reference>